<dbReference type="VEuPathDB" id="FungiDB:PV09_07930"/>
<evidence type="ECO:0000256" key="1">
    <source>
        <dbReference type="ARBA" id="ARBA00007409"/>
    </source>
</evidence>
<dbReference type="SFLD" id="SFLDG00358">
    <property type="entry name" value="Main_(cytGST)"/>
    <property type="match status" value="1"/>
</dbReference>
<sequence>MAHHPLAVQLPLSTGLKADKGIELLTWGTPNGFKASILLEELKEAYGKDYSVQAIALPKGVQKQPWYLALNPSGKIPVIVDHDNGGVSVCESGAILQYLVREHDPEHKFSFTEPAEVAKAEQWIHFMQGDMSPTGGNSIRFFRFFPEKHSFPLQLFHREGLKVLDVLDKALEGRDYLVGTGRGKFSYADIGCFPYVNNSCFVGWGPLERWPNVHRWQQRIWARPAVKRGVDTPYPALSTNESYEKKMAEDPEFAAAEKKLNEVLEKALAEFPPFGPPK</sequence>
<protein>
    <recommendedName>
        <fullName evidence="7">Glutathione S-transferase</fullName>
    </recommendedName>
</protein>
<evidence type="ECO:0000259" key="4">
    <source>
        <dbReference type="PROSITE" id="PS50405"/>
    </source>
</evidence>
<dbReference type="AlphaFoldDB" id="A0A0D1YIB5"/>
<feature type="domain" description="GST N-terminal" evidence="3">
    <location>
        <begin position="19"/>
        <end position="107"/>
    </location>
</feature>
<comment type="similarity">
    <text evidence="1 2">Belongs to the GST superfamily.</text>
</comment>
<dbReference type="InterPro" id="IPR040079">
    <property type="entry name" value="Glutathione_S-Trfase"/>
</dbReference>
<dbReference type="HOGENOM" id="CLU_011226_14_0_1"/>
<dbReference type="SUPFAM" id="SSF47616">
    <property type="entry name" value="GST C-terminal domain-like"/>
    <property type="match status" value="1"/>
</dbReference>
<proteinExistence type="inferred from homology"/>
<dbReference type="SUPFAM" id="SSF52833">
    <property type="entry name" value="Thioredoxin-like"/>
    <property type="match status" value="1"/>
</dbReference>
<dbReference type="STRING" id="253628.A0A0D1YIB5"/>
<dbReference type="PROSITE" id="PS50404">
    <property type="entry name" value="GST_NTER"/>
    <property type="match status" value="1"/>
</dbReference>
<dbReference type="Pfam" id="PF02798">
    <property type="entry name" value="GST_N"/>
    <property type="match status" value="1"/>
</dbReference>
<keyword evidence="6" id="KW-1185">Reference proteome</keyword>
<dbReference type="Gene3D" id="3.40.30.10">
    <property type="entry name" value="Glutaredoxin"/>
    <property type="match status" value="1"/>
</dbReference>
<dbReference type="OrthoDB" id="422574at2759"/>
<organism evidence="5 6">
    <name type="scientific">Verruconis gallopava</name>
    <dbReference type="NCBI Taxonomy" id="253628"/>
    <lineage>
        <taxon>Eukaryota</taxon>
        <taxon>Fungi</taxon>
        <taxon>Dikarya</taxon>
        <taxon>Ascomycota</taxon>
        <taxon>Pezizomycotina</taxon>
        <taxon>Dothideomycetes</taxon>
        <taxon>Pleosporomycetidae</taxon>
        <taxon>Venturiales</taxon>
        <taxon>Sympoventuriaceae</taxon>
        <taxon>Verruconis</taxon>
    </lineage>
</organism>
<evidence type="ECO:0000259" key="3">
    <source>
        <dbReference type="PROSITE" id="PS50404"/>
    </source>
</evidence>
<dbReference type="PANTHER" id="PTHR44051:SF6">
    <property type="entry name" value="GLUTATHIONE S-TRANSFERASE II"/>
    <property type="match status" value="1"/>
</dbReference>
<dbReference type="CDD" id="cd03048">
    <property type="entry name" value="GST_N_Ure2p_like"/>
    <property type="match status" value="1"/>
</dbReference>
<dbReference type="InParanoid" id="A0A0D1YIB5"/>
<name>A0A0D1YIB5_9PEZI</name>
<dbReference type="SFLD" id="SFLDG01151">
    <property type="entry name" value="Main.2:_Nu-like"/>
    <property type="match status" value="1"/>
</dbReference>
<dbReference type="InterPro" id="IPR036282">
    <property type="entry name" value="Glutathione-S-Trfase_C_sf"/>
</dbReference>
<dbReference type="SFLD" id="SFLDS00019">
    <property type="entry name" value="Glutathione_Transferase_(cytos"/>
    <property type="match status" value="1"/>
</dbReference>
<evidence type="ECO:0000313" key="6">
    <source>
        <dbReference type="Proteomes" id="UP000053259"/>
    </source>
</evidence>
<dbReference type="GeneID" id="27315903"/>
<dbReference type="Pfam" id="PF00043">
    <property type="entry name" value="GST_C"/>
    <property type="match status" value="1"/>
</dbReference>
<accession>A0A0D1YIB5</accession>
<evidence type="ECO:0000313" key="5">
    <source>
        <dbReference type="EMBL" id="KIW00577.1"/>
    </source>
</evidence>
<dbReference type="Gene3D" id="1.20.1050.10">
    <property type="match status" value="1"/>
</dbReference>
<dbReference type="InterPro" id="IPR036249">
    <property type="entry name" value="Thioredoxin-like_sf"/>
</dbReference>
<dbReference type="InterPro" id="IPR004046">
    <property type="entry name" value="GST_C"/>
</dbReference>
<dbReference type="Proteomes" id="UP000053259">
    <property type="component" value="Unassembled WGS sequence"/>
</dbReference>
<reference evidence="5 6" key="1">
    <citation type="submission" date="2015-01" db="EMBL/GenBank/DDBJ databases">
        <title>The Genome Sequence of Ochroconis gallopava CBS43764.</title>
        <authorList>
            <consortium name="The Broad Institute Genomics Platform"/>
            <person name="Cuomo C."/>
            <person name="de Hoog S."/>
            <person name="Gorbushina A."/>
            <person name="Stielow B."/>
            <person name="Teixiera M."/>
            <person name="Abouelleil A."/>
            <person name="Chapman S.B."/>
            <person name="Priest M."/>
            <person name="Young S.K."/>
            <person name="Wortman J."/>
            <person name="Nusbaum C."/>
            <person name="Birren B."/>
        </authorList>
    </citation>
    <scope>NUCLEOTIDE SEQUENCE [LARGE SCALE GENOMIC DNA]</scope>
    <source>
        <strain evidence="5 6">CBS 43764</strain>
    </source>
</reference>
<dbReference type="PANTHER" id="PTHR44051">
    <property type="entry name" value="GLUTATHIONE S-TRANSFERASE-RELATED"/>
    <property type="match status" value="1"/>
</dbReference>
<feature type="domain" description="GST C-terminal" evidence="4">
    <location>
        <begin position="113"/>
        <end position="237"/>
    </location>
</feature>
<dbReference type="InterPro" id="IPR004045">
    <property type="entry name" value="Glutathione_S-Trfase_N"/>
</dbReference>
<evidence type="ECO:0008006" key="7">
    <source>
        <dbReference type="Google" id="ProtNLM"/>
    </source>
</evidence>
<dbReference type="RefSeq" id="XP_016210446.1">
    <property type="nucleotide sequence ID" value="XM_016361764.1"/>
</dbReference>
<dbReference type="PROSITE" id="PS50405">
    <property type="entry name" value="GST_CTER"/>
    <property type="match status" value="1"/>
</dbReference>
<gene>
    <name evidence="5" type="ORF">PV09_07930</name>
</gene>
<evidence type="ECO:0000256" key="2">
    <source>
        <dbReference type="RuleBase" id="RU003494"/>
    </source>
</evidence>
<dbReference type="EMBL" id="KN847562">
    <property type="protein sequence ID" value="KIW00577.1"/>
    <property type="molecule type" value="Genomic_DNA"/>
</dbReference>
<dbReference type="InterPro" id="IPR010987">
    <property type="entry name" value="Glutathione-S-Trfase_C-like"/>
</dbReference>